<dbReference type="Pfam" id="PF00501">
    <property type="entry name" value="AMP-binding"/>
    <property type="match status" value="1"/>
</dbReference>
<proteinExistence type="inferred from homology"/>
<dbReference type="GO" id="GO:0005829">
    <property type="term" value="C:cytosol"/>
    <property type="evidence" value="ECO:0007669"/>
    <property type="project" value="TreeGrafter"/>
</dbReference>
<dbReference type="InterPro" id="IPR020845">
    <property type="entry name" value="AMP-binding_CS"/>
</dbReference>
<dbReference type="PANTHER" id="PTHR45527">
    <property type="entry name" value="NONRIBOSOMAL PEPTIDE SYNTHETASE"/>
    <property type="match status" value="1"/>
</dbReference>
<comment type="cofactor">
    <cofactor evidence="1">
        <name>pantetheine 4'-phosphate</name>
        <dbReference type="ChEBI" id="CHEBI:47942"/>
    </cofactor>
</comment>
<dbReference type="SUPFAM" id="SSF56801">
    <property type="entry name" value="Acetyl-CoA synthetase-like"/>
    <property type="match status" value="1"/>
</dbReference>
<dbReference type="RefSeq" id="WP_190558713.1">
    <property type="nucleotide sequence ID" value="NZ_JACJQU010000003.1"/>
</dbReference>
<dbReference type="InterPro" id="IPR001242">
    <property type="entry name" value="Condensation_dom"/>
</dbReference>
<dbReference type="FunFam" id="2.30.38.10:FF:000001">
    <property type="entry name" value="Non-ribosomal peptide synthetase PvdI"/>
    <property type="match status" value="1"/>
</dbReference>
<dbReference type="InterPro" id="IPR036736">
    <property type="entry name" value="ACP-like_sf"/>
</dbReference>
<dbReference type="PROSITE" id="PS00455">
    <property type="entry name" value="AMP_BINDING"/>
    <property type="match status" value="1"/>
</dbReference>
<dbReference type="InterPro" id="IPR009081">
    <property type="entry name" value="PP-bd_ACP"/>
</dbReference>
<dbReference type="FunFam" id="3.40.50.980:FF:000001">
    <property type="entry name" value="Non-ribosomal peptide synthetase"/>
    <property type="match status" value="1"/>
</dbReference>
<name>A0A926WF15_9NOST</name>
<dbReference type="Gene3D" id="3.40.50.1820">
    <property type="entry name" value="alpha/beta hydrolase"/>
    <property type="match status" value="1"/>
</dbReference>
<evidence type="ECO:0000313" key="7">
    <source>
        <dbReference type="Proteomes" id="UP000662185"/>
    </source>
</evidence>
<dbReference type="PROSITE" id="PS50075">
    <property type="entry name" value="CARRIER"/>
    <property type="match status" value="1"/>
</dbReference>
<keyword evidence="4" id="KW-0597">Phosphoprotein</keyword>
<dbReference type="InterPro" id="IPR000873">
    <property type="entry name" value="AMP-dep_synth/lig_dom"/>
</dbReference>
<dbReference type="SUPFAM" id="SSF47336">
    <property type="entry name" value="ACP-like"/>
    <property type="match status" value="1"/>
</dbReference>
<sequence>MKADNIQDIYELSPLQQGILFHSLYAPESAVYFVQLCYSLKGNFNVVAFAQAWQEVVNRHTVLRTAFYWENLEKPLQVVHQEVKISLIQHDWQDINPNHQSQKLQEFLQQDRASHFDLTQPCLMRLQLIRCTDDSYYFIWSKHHLILDGWSTALVLKEVVETYQSLCQGENLPLVLGSSFGDYIGWLQQQDFNQAKTFWQQSLKGVTAPTPLINLNVENSSNQLEQYDQQVIKLSQTTTSELQTLARQNQLTLNTLVQGAWSLLLNRYSRETDVIYGVTVSGRPADLVKAESVVGMFINTLPVRVTINGEESLLSWLKRLQTQLTEIRQYEYSPLVEVQGCSEVPRGLPLFESILVFENYPIDTVLKHGIQDLEIQSISSVDNTNYPLTVTVIPGSELELRISYNCDLLAAAPRYRFHADTITRMLGHLITLLENMIADVNQSLASLSMLTKVEKHQLLVEWNNTQAKYPQNKCIHQLFEEQVEKTPDAVAVVFADKQLTYRQLNQKANQLAHYLASLGVSTGVNVCIFLERGLEMLVGLLAILKAGGTYLPLDPAYPPERLTYILADAQISILLTQQNLLTVLPKNQTQILCLDKEWEKISQQSQENLVNRNTTQNLAYIIYTSGSTGKPKGVQIPHQAVVNFLISMLEKPGLTDQDTILSITTITFDIAVLELFLPLIIGARLVIVSREIATDGSQLLKCLVNSGATVMQATPATWKLLLESGWQGSPNLKILCGGENLSQQIAQNLVEKCAAVWNMYGPTETTIWSTLYKLDIHKQQVLIGRPIANTQIYVLDDNLQPVPIGVIGELYIGGDGLARGYHNRPDLTDKKFIPNIFSTETKARLYKTGDLVRYLTDGNIEFLGRIDNQVKIRGFRIELGEIEALLSQHPEVKETVVVVREDNPGDKRLVAYIVANGILQTSEIRNFLKDKLPDYMIPSAFVQLDTLPLTPNGKIDRRALPAPDKSNLELKNFFVAPRTAVEEILAGIWKKILHVEQVGIHDNFFELGGHSLLATQVISRIRETFRIELPLRYLFESPTVEKLAQKIIAQEAKPGITERMAQILKQLDGMSDEEAKQALQNRKTAKQ</sequence>
<dbReference type="Proteomes" id="UP000662185">
    <property type="component" value="Unassembled WGS sequence"/>
</dbReference>
<dbReference type="PROSITE" id="PS00012">
    <property type="entry name" value="PHOSPHOPANTETHEINE"/>
    <property type="match status" value="1"/>
</dbReference>
<evidence type="ECO:0000313" key="6">
    <source>
        <dbReference type="EMBL" id="MBD2293370.1"/>
    </source>
</evidence>
<keyword evidence="7" id="KW-1185">Reference proteome</keyword>
<dbReference type="Pfam" id="PF00550">
    <property type="entry name" value="PP-binding"/>
    <property type="match status" value="1"/>
</dbReference>
<dbReference type="InterPro" id="IPR020806">
    <property type="entry name" value="PKS_PP-bd"/>
</dbReference>
<dbReference type="SMART" id="SM00823">
    <property type="entry name" value="PKS_PP"/>
    <property type="match status" value="1"/>
</dbReference>
<evidence type="ECO:0000256" key="4">
    <source>
        <dbReference type="ARBA" id="ARBA00022553"/>
    </source>
</evidence>
<dbReference type="GO" id="GO:0008610">
    <property type="term" value="P:lipid biosynthetic process"/>
    <property type="evidence" value="ECO:0007669"/>
    <property type="project" value="UniProtKB-ARBA"/>
</dbReference>
<dbReference type="AlphaFoldDB" id="A0A926WF15"/>
<dbReference type="GO" id="GO:0003824">
    <property type="term" value="F:catalytic activity"/>
    <property type="evidence" value="ECO:0007669"/>
    <property type="project" value="InterPro"/>
</dbReference>
<accession>A0A926WF15</accession>
<evidence type="ECO:0000256" key="1">
    <source>
        <dbReference type="ARBA" id="ARBA00001957"/>
    </source>
</evidence>
<dbReference type="FunFam" id="3.30.300.30:FF:000010">
    <property type="entry name" value="Enterobactin synthetase component F"/>
    <property type="match status" value="1"/>
</dbReference>
<dbReference type="GO" id="GO:0044550">
    <property type="term" value="P:secondary metabolite biosynthetic process"/>
    <property type="evidence" value="ECO:0007669"/>
    <property type="project" value="UniProtKB-ARBA"/>
</dbReference>
<dbReference type="GO" id="GO:0043041">
    <property type="term" value="P:amino acid activation for nonribosomal peptide biosynthetic process"/>
    <property type="evidence" value="ECO:0007669"/>
    <property type="project" value="TreeGrafter"/>
</dbReference>
<organism evidence="6 7">
    <name type="scientific">Anabaena sphaerica FACHB-251</name>
    <dbReference type="NCBI Taxonomy" id="2692883"/>
    <lineage>
        <taxon>Bacteria</taxon>
        <taxon>Bacillati</taxon>
        <taxon>Cyanobacteriota</taxon>
        <taxon>Cyanophyceae</taxon>
        <taxon>Nostocales</taxon>
        <taxon>Nostocaceae</taxon>
        <taxon>Anabaena</taxon>
    </lineage>
</organism>
<reference evidence="7" key="1">
    <citation type="journal article" date="2020" name="ISME J.">
        <title>Comparative genomics reveals insights into cyanobacterial evolution and habitat adaptation.</title>
        <authorList>
            <person name="Chen M.Y."/>
            <person name="Teng W.K."/>
            <person name="Zhao L."/>
            <person name="Hu C.X."/>
            <person name="Zhou Y.K."/>
            <person name="Han B.P."/>
            <person name="Song L.R."/>
            <person name="Shu W.S."/>
        </authorList>
    </citation>
    <scope>NUCLEOTIDE SEQUENCE [LARGE SCALE GENOMIC DNA]</scope>
    <source>
        <strain evidence="7">FACHB-251</strain>
    </source>
</reference>
<dbReference type="Gene3D" id="3.30.300.30">
    <property type="match status" value="1"/>
</dbReference>
<dbReference type="InterPro" id="IPR045851">
    <property type="entry name" value="AMP-bd_C_sf"/>
</dbReference>
<dbReference type="InterPro" id="IPR010071">
    <property type="entry name" value="AA_adenyl_dom"/>
</dbReference>
<dbReference type="PANTHER" id="PTHR45527:SF14">
    <property type="entry name" value="PLIPASTATIN SYNTHASE SUBUNIT B"/>
    <property type="match status" value="1"/>
</dbReference>
<dbReference type="InterPro" id="IPR006162">
    <property type="entry name" value="Ppantetheine_attach_site"/>
</dbReference>
<comment type="caution">
    <text evidence="6">The sequence shown here is derived from an EMBL/GenBank/DDBJ whole genome shotgun (WGS) entry which is preliminary data.</text>
</comment>
<feature type="domain" description="Carrier" evidence="5">
    <location>
        <begin position="976"/>
        <end position="1051"/>
    </location>
</feature>
<dbReference type="Gene3D" id="2.30.38.10">
    <property type="entry name" value="Luciferase, Domain 3"/>
    <property type="match status" value="1"/>
</dbReference>
<dbReference type="InterPro" id="IPR029058">
    <property type="entry name" value="AB_hydrolase_fold"/>
</dbReference>
<dbReference type="NCBIfam" id="TIGR01733">
    <property type="entry name" value="AA-adenyl-dom"/>
    <property type="match status" value="1"/>
</dbReference>
<dbReference type="Pfam" id="PF13193">
    <property type="entry name" value="AMP-binding_C"/>
    <property type="match status" value="1"/>
</dbReference>
<dbReference type="FunFam" id="1.10.1200.10:FF:000005">
    <property type="entry name" value="Nonribosomal peptide synthetase 1"/>
    <property type="match status" value="1"/>
</dbReference>
<dbReference type="SUPFAM" id="SSF52777">
    <property type="entry name" value="CoA-dependent acyltransferases"/>
    <property type="match status" value="2"/>
</dbReference>
<gene>
    <name evidence="6" type="ORF">H6G06_07680</name>
</gene>
<dbReference type="InterPro" id="IPR023213">
    <property type="entry name" value="CAT-like_dom_sf"/>
</dbReference>
<comment type="similarity">
    <text evidence="2">Belongs to the ATP-dependent AMP-binding enzyme family.</text>
</comment>
<dbReference type="EMBL" id="JACJQU010000003">
    <property type="protein sequence ID" value="MBD2293370.1"/>
    <property type="molecule type" value="Genomic_DNA"/>
</dbReference>
<dbReference type="Pfam" id="PF00668">
    <property type="entry name" value="Condensation"/>
    <property type="match status" value="1"/>
</dbReference>
<dbReference type="InterPro" id="IPR025110">
    <property type="entry name" value="AMP-bd_C"/>
</dbReference>
<evidence type="ECO:0000256" key="2">
    <source>
        <dbReference type="ARBA" id="ARBA00006432"/>
    </source>
</evidence>
<evidence type="ECO:0000259" key="5">
    <source>
        <dbReference type="PROSITE" id="PS50075"/>
    </source>
</evidence>
<dbReference type="Gene3D" id="3.30.559.30">
    <property type="entry name" value="Nonribosomal peptide synthetase, condensation domain"/>
    <property type="match status" value="1"/>
</dbReference>
<dbReference type="GO" id="GO:0031177">
    <property type="term" value="F:phosphopantetheine binding"/>
    <property type="evidence" value="ECO:0007669"/>
    <property type="project" value="InterPro"/>
</dbReference>
<dbReference type="CDD" id="cd19543">
    <property type="entry name" value="DCL_NRPS"/>
    <property type="match status" value="1"/>
</dbReference>
<dbReference type="Gene3D" id="3.30.559.10">
    <property type="entry name" value="Chloramphenicol acetyltransferase-like domain"/>
    <property type="match status" value="1"/>
</dbReference>
<protein>
    <submittedName>
        <fullName evidence="6">Amino acid adenylation domain-containing protein</fullName>
    </submittedName>
</protein>
<dbReference type="Gene3D" id="3.40.50.980">
    <property type="match status" value="2"/>
</dbReference>
<dbReference type="CDD" id="cd12116">
    <property type="entry name" value="A_NRPS_Ta1_like"/>
    <property type="match status" value="1"/>
</dbReference>
<dbReference type="FunFam" id="3.40.50.12780:FF:000012">
    <property type="entry name" value="Non-ribosomal peptide synthetase"/>
    <property type="match status" value="1"/>
</dbReference>
<evidence type="ECO:0000256" key="3">
    <source>
        <dbReference type="ARBA" id="ARBA00022450"/>
    </source>
</evidence>
<keyword evidence="3" id="KW-0596">Phosphopantetheine</keyword>